<keyword evidence="3 6" id="KW-0238">DNA-binding</keyword>
<reference evidence="6" key="2">
    <citation type="submission" date="2023-01" db="EMBL/GenBank/DDBJ databases">
        <title>Draft genome sequence of Agaribacter marinus strain NBRC 110023.</title>
        <authorList>
            <person name="Sun Q."/>
            <person name="Mori K."/>
        </authorList>
    </citation>
    <scope>NUCLEOTIDE SEQUENCE</scope>
    <source>
        <strain evidence="6">NBRC 110023</strain>
    </source>
</reference>
<dbReference type="GO" id="GO:0000976">
    <property type="term" value="F:transcription cis-regulatory region binding"/>
    <property type="evidence" value="ECO:0007669"/>
    <property type="project" value="TreeGrafter"/>
</dbReference>
<organism evidence="6 7">
    <name type="scientific">Agaribacter marinus</name>
    <dbReference type="NCBI Taxonomy" id="1431249"/>
    <lineage>
        <taxon>Bacteria</taxon>
        <taxon>Pseudomonadati</taxon>
        <taxon>Pseudomonadota</taxon>
        <taxon>Gammaproteobacteria</taxon>
        <taxon>Alteromonadales</taxon>
        <taxon>Alteromonadaceae</taxon>
        <taxon>Agaribacter</taxon>
    </lineage>
</organism>
<dbReference type="InterPro" id="IPR028082">
    <property type="entry name" value="Peripla_BP_I"/>
</dbReference>
<dbReference type="Gene3D" id="1.10.260.40">
    <property type="entry name" value="lambda repressor-like DNA-binding domains"/>
    <property type="match status" value="1"/>
</dbReference>
<evidence type="ECO:0000259" key="5">
    <source>
        <dbReference type="PROSITE" id="PS50932"/>
    </source>
</evidence>
<dbReference type="Pfam" id="PF13377">
    <property type="entry name" value="Peripla_BP_3"/>
    <property type="match status" value="1"/>
</dbReference>
<evidence type="ECO:0000313" key="6">
    <source>
        <dbReference type="EMBL" id="GLR70406.1"/>
    </source>
</evidence>
<dbReference type="SUPFAM" id="SSF53822">
    <property type="entry name" value="Periplasmic binding protein-like I"/>
    <property type="match status" value="1"/>
</dbReference>
<sequence length="335" mass="37115">MTTMRKISQLVGVSTATVSRALKNPEMVLPETREKVLKAVETLGYRPNILAKNFSSGKTQTVVVIVTDLTNPFFSRIVQGVEEEAQKLGYSVLLGDTNDDINRERVYAEMVLNNKADGLIQLDHLFPFEDKDKEIAKTVPMVSVCDAIDGDYEYPYITIDNFAASRDVAKHLISLGHTKIGAIAGKDDSLVTSDRLGGLQRVLQEHNIPFNDDWFMRGGYTKQCGKESMEALLSMGEYPTAVYCFSDEIAIGAIKAIKDAGLRIPQDISIVGFDNIDICEYIDPPLTTVDQPAVEMGQRAMQILYQLINGDAIQHITEFKPYTLLVRDSTGLAPK</sequence>
<gene>
    <name evidence="6" type="primary">cytR</name>
    <name evidence="6" type="ORF">GCM10007852_13140</name>
</gene>
<evidence type="ECO:0000256" key="3">
    <source>
        <dbReference type="ARBA" id="ARBA00023125"/>
    </source>
</evidence>
<dbReference type="InterPro" id="IPR000843">
    <property type="entry name" value="HTH_LacI"/>
</dbReference>
<dbReference type="AlphaFoldDB" id="A0AA37SYZ5"/>
<dbReference type="CDD" id="cd06284">
    <property type="entry name" value="PBP1_LacI-like"/>
    <property type="match status" value="1"/>
</dbReference>
<dbReference type="Proteomes" id="UP001156601">
    <property type="component" value="Unassembled WGS sequence"/>
</dbReference>
<dbReference type="PANTHER" id="PTHR30146">
    <property type="entry name" value="LACI-RELATED TRANSCRIPTIONAL REPRESSOR"/>
    <property type="match status" value="1"/>
</dbReference>
<evidence type="ECO:0000256" key="1">
    <source>
        <dbReference type="ARBA" id="ARBA00022491"/>
    </source>
</evidence>
<dbReference type="PROSITE" id="PS50932">
    <property type="entry name" value="HTH_LACI_2"/>
    <property type="match status" value="1"/>
</dbReference>
<evidence type="ECO:0000256" key="2">
    <source>
        <dbReference type="ARBA" id="ARBA00023015"/>
    </source>
</evidence>
<dbReference type="Pfam" id="PF00356">
    <property type="entry name" value="LacI"/>
    <property type="match status" value="1"/>
</dbReference>
<dbReference type="CDD" id="cd01392">
    <property type="entry name" value="HTH_LacI"/>
    <property type="match status" value="1"/>
</dbReference>
<feature type="domain" description="HTH lacI-type" evidence="5">
    <location>
        <begin position="2"/>
        <end position="56"/>
    </location>
</feature>
<name>A0AA37SYZ5_9ALTE</name>
<dbReference type="InterPro" id="IPR010982">
    <property type="entry name" value="Lambda_DNA-bd_dom_sf"/>
</dbReference>
<protein>
    <submittedName>
        <fullName evidence="6">DNA-binding transcriptional regulator CytR</fullName>
    </submittedName>
</protein>
<dbReference type="RefSeq" id="WP_284216705.1">
    <property type="nucleotide sequence ID" value="NZ_BSOT01000005.1"/>
</dbReference>
<evidence type="ECO:0000256" key="4">
    <source>
        <dbReference type="ARBA" id="ARBA00023163"/>
    </source>
</evidence>
<dbReference type="InterPro" id="IPR046335">
    <property type="entry name" value="LacI/GalR-like_sensor"/>
</dbReference>
<keyword evidence="4" id="KW-0804">Transcription</keyword>
<keyword evidence="1" id="KW-0678">Repressor</keyword>
<dbReference type="EMBL" id="BSOT01000005">
    <property type="protein sequence ID" value="GLR70406.1"/>
    <property type="molecule type" value="Genomic_DNA"/>
</dbReference>
<dbReference type="PANTHER" id="PTHR30146:SF151">
    <property type="entry name" value="HTH-TYPE TRANSCRIPTIONAL REPRESSOR CYTR"/>
    <property type="match status" value="1"/>
</dbReference>
<reference evidence="6" key="1">
    <citation type="journal article" date="2014" name="Int. J. Syst. Evol. Microbiol.">
        <title>Complete genome sequence of Corynebacterium casei LMG S-19264T (=DSM 44701T), isolated from a smear-ripened cheese.</title>
        <authorList>
            <consortium name="US DOE Joint Genome Institute (JGI-PGF)"/>
            <person name="Walter F."/>
            <person name="Albersmeier A."/>
            <person name="Kalinowski J."/>
            <person name="Ruckert C."/>
        </authorList>
    </citation>
    <scope>NUCLEOTIDE SEQUENCE</scope>
    <source>
        <strain evidence="6">NBRC 110023</strain>
    </source>
</reference>
<keyword evidence="7" id="KW-1185">Reference proteome</keyword>
<comment type="caution">
    <text evidence="6">The sequence shown here is derived from an EMBL/GenBank/DDBJ whole genome shotgun (WGS) entry which is preliminary data.</text>
</comment>
<dbReference type="Gene3D" id="3.40.50.2300">
    <property type="match status" value="2"/>
</dbReference>
<dbReference type="SMART" id="SM00354">
    <property type="entry name" value="HTH_LACI"/>
    <property type="match status" value="1"/>
</dbReference>
<accession>A0AA37SYZ5</accession>
<dbReference type="GO" id="GO:0003700">
    <property type="term" value="F:DNA-binding transcription factor activity"/>
    <property type="evidence" value="ECO:0007669"/>
    <property type="project" value="TreeGrafter"/>
</dbReference>
<proteinExistence type="predicted"/>
<keyword evidence="2" id="KW-0805">Transcription regulation</keyword>
<evidence type="ECO:0000313" key="7">
    <source>
        <dbReference type="Proteomes" id="UP001156601"/>
    </source>
</evidence>
<dbReference type="SUPFAM" id="SSF47413">
    <property type="entry name" value="lambda repressor-like DNA-binding domains"/>
    <property type="match status" value="1"/>
</dbReference>